<name>A0A485LW35_9ZZZZ</name>
<dbReference type="InterPro" id="IPR033399">
    <property type="entry name" value="TP_0789-like"/>
</dbReference>
<dbReference type="AlphaFoldDB" id="A0A485LW35"/>
<feature type="domain" description="Uncharacterized protein TP-0789" evidence="1">
    <location>
        <begin position="75"/>
        <end position="255"/>
    </location>
</feature>
<sequence length="260" mass="29110">MIRAGYTLCLLLFFFFMPVLPFRAALSAEDMSPREIACRIDDLYRGSSSHAVMRLRVSTGLSERETMLEAWSKGRKYTLVRTLEPSGQRGHSIVKLGKSIWSYLPDVGRVIKLPPSMAGAPWLGSHLTLSDAVRGDMLSEDYLAEITFTGIREKTEVIEITLRPDPASQTIWSKVIATVRQSDLLPLNIEFYGDKADLVQTMTYSGIRELGSRMLPSIIRITPAGESGAFTEITYEAIRFDVEIDEDCFSLKSLMTPESL</sequence>
<gene>
    <name evidence="2" type="ORF">SCFA_100017</name>
</gene>
<protein>
    <recommendedName>
        <fullName evidence="1">Uncharacterized protein TP-0789 domain-containing protein</fullName>
    </recommendedName>
</protein>
<dbReference type="Gene3D" id="2.50.20.10">
    <property type="entry name" value="Lipoprotein localisation LolA/LolB/LppX"/>
    <property type="match status" value="1"/>
</dbReference>
<proteinExistence type="predicted"/>
<organism evidence="2">
    <name type="scientific">anaerobic digester metagenome</name>
    <dbReference type="NCBI Taxonomy" id="1263854"/>
    <lineage>
        <taxon>unclassified sequences</taxon>
        <taxon>metagenomes</taxon>
        <taxon>ecological metagenomes</taxon>
    </lineage>
</organism>
<evidence type="ECO:0000313" key="2">
    <source>
        <dbReference type="EMBL" id="VFU11227.1"/>
    </source>
</evidence>
<dbReference type="CDD" id="cd16329">
    <property type="entry name" value="LolA_like"/>
    <property type="match status" value="1"/>
</dbReference>
<dbReference type="Pfam" id="PF17131">
    <property type="entry name" value="LolA_like"/>
    <property type="match status" value="1"/>
</dbReference>
<dbReference type="EMBL" id="CAADRM010000002">
    <property type="protein sequence ID" value="VFU11227.1"/>
    <property type="molecule type" value="Genomic_DNA"/>
</dbReference>
<evidence type="ECO:0000259" key="1">
    <source>
        <dbReference type="Pfam" id="PF17131"/>
    </source>
</evidence>
<reference evidence="2" key="1">
    <citation type="submission" date="2019-03" db="EMBL/GenBank/DDBJ databases">
        <authorList>
            <person name="Hao L."/>
        </authorList>
    </citation>
    <scope>NUCLEOTIDE SEQUENCE</scope>
</reference>
<accession>A0A485LW35</accession>